<dbReference type="PROSITE" id="PS00245">
    <property type="entry name" value="PHYTOCHROME_1"/>
    <property type="match status" value="1"/>
</dbReference>
<comment type="caution">
    <text evidence="2">The sequence shown here is derived from an EMBL/GenBank/DDBJ whole genome shotgun (WGS) entry which is preliminary data.</text>
</comment>
<name>A0A4Q5AKN9_9BIFI</name>
<gene>
    <name evidence="2" type="ORF">PG2017B_1231</name>
</gene>
<protein>
    <recommendedName>
        <fullName evidence="1">DNA primase/polymerase bifunctional N-terminal domain-containing protein</fullName>
    </recommendedName>
</protein>
<organism evidence="2 3">
    <name type="scientific">Bifidobacterium pseudolongum subsp. globosum</name>
    <dbReference type="NCBI Taxonomy" id="1690"/>
    <lineage>
        <taxon>Bacteria</taxon>
        <taxon>Bacillati</taxon>
        <taxon>Actinomycetota</taxon>
        <taxon>Actinomycetes</taxon>
        <taxon>Bifidobacteriales</taxon>
        <taxon>Bifidobacteriaceae</taxon>
        <taxon>Bifidobacterium</taxon>
    </lineage>
</organism>
<dbReference type="InterPro" id="IPR013516">
    <property type="entry name" value="Phyto_chromo_BS"/>
</dbReference>
<proteinExistence type="predicted"/>
<reference evidence="2 3" key="1">
    <citation type="submission" date="2018-12" db="EMBL/GenBank/DDBJ databases">
        <title>Unveiling genomic diversity among members of the Bifidobacterium pseudolongum species, a widely distributed gut commensal of the animal kingdom.</title>
        <authorList>
            <person name="Lugli G.A."/>
            <person name="Duranti S."/>
            <person name="Albert K."/>
            <person name="Mancabelli L."/>
            <person name="Napoli S."/>
            <person name="Viappiani A."/>
            <person name="Anzalone R."/>
            <person name="Longhi G."/>
            <person name="Milani C."/>
            <person name="Turroni F."/>
            <person name="Alessandri G."/>
            <person name="Sela D.A."/>
            <person name="Van Sinderen D."/>
            <person name="Ventura M."/>
        </authorList>
    </citation>
    <scope>NUCLEOTIDE SEQUENCE [LARGE SCALE GENOMIC DNA]</scope>
    <source>
        <strain evidence="2 3">2017B</strain>
    </source>
</reference>
<dbReference type="Proteomes" id="UP000291920">
    <property type="component" value="Unassembled WGS sequence"/>
</dbReference>
<feature type="domain" description="DNA primase/polymerase bifunctional N-terminal" evidence="1">
    <location>
        <begin position="604"/>
        <end position="704"/>
    </location>
</feature>
<evidence type="ECO:0000259" key="1">
    <source>
        <dbReference type="Pfam" id="PF09250"/>
    </source>
</evidence>
<evidence type="ECO:0000313" key="3">
    <source>
        <dbReference type="Proteomes" id="UP000291920"/>
    </source>
</evidence>
<accession>A0A4Q5AKN9</accession>
<dbReference type="RefSeq" id="WP_129870956.1">
    <property type="nucleotide sequence ID" value="NZ_RYUO01000003.1"/>
</dbReference>
<dbReference type="InterPro" id="IPR015330">
    <property type="entry name" value="DNA_primase/pol_bifunc_N"/>
</dbReference>
<dbReference type="InterPro" id="IPR027417">
    <property type="entry name" value="P-loop_NTPase"/>
</dbReference>
<sequence length="845" mass="93117">MLDANGDPDIVSVPIRYDPLPAGVRILPYPGLRRRLIDLYNRVQVVRDQDDGVWDVMSSTGRLVKQPIGDYGRVLCPESVARVMVDLRDTATDHPIFAVEHGGSRLWKRTAHPRVAFRPISSVQYEYGILAPDKYADIERFVRHVTKQTGSQVVPGVKFRNYGFCRRWVSPVRSETVRVKPDDPLYALPWALDLSGIDYDKARVQRFRANARAVIIGDEGAEMISRVVAAPVAQPYMHGMAILTGPGGSGKGSLIQAMAGLYGPLANPFSLNMLIGHNASSTSAEQAPVPLLTGLMAYDEDACDPGAGNGDILKKATVGEPVSMRKLGHDVVTAAPCAFLVVATNHGSSLPSEPEWRRRAWYVPFRFDTSEETVLRWRDYLGSADDPDSGIIDALMGGCISFAKGRPDPATTTHIVDDLSTFGRTLRDMLMSCAPVEPETGIPDRPRVPVRSDALTSLRASEQEKRQQMRIMGVKADSLRDIHGDKSTKQMYYVDDQTRFAPFAQAWTARQRANEEERRAEEERDSGQLLRAARTKLLDAPLVPAEPGVAGQIGLLRQVAGYDATVITPREDQWAGKGIRASWTTDETIRHPLREVDLSSLPSRYGLSVDEHTIIIDLDASHSGDDAVESGLDTIMRIPDMRVEDLDTLAMRSPHGCHLVYRMPESWVGRVKASTHINGSLVDLRPGQSSYVVGPGSVLACDGQTIAYPGVVGLPPETSAEWGGSVRRMLPILPRPLADWIERDGKCLRRPARQPDIRVRPDRPTVVDDDDDSHVYIPPMMPGATHDVLRDTALRIAGRAAHRGYDRQWLDGEMDRLRAAVPAGHDPRDTDACITSAIDKAYSGR</sequence>
<dbReference type="Pfam" id="PF09250">
    <property type="entry name" value="Prim-Pol"/>
    <property type="match status" value="1"/>
</dbReference>
<dbReference type="SUPFAM" id="SSF52540">
    <property type="entry name" value="P-loop containing nucleoside triphosphate hydrolases"/>
    <property type="match status" value="1"/>
</dbReference>
<dbReference type="AlphaFoldDB" id="A0A4Q5AKN9"/>
<evidence type="ECO:0000313" key="2">
    <source>
        <dbReference type="EMBL" id="RYQ29948.1"/>
    </source>
</evidence>
<dbReference type="EMBL" id="RYUT01000003">
    <property type="protein sequence ID" value="RYQ29948.1"/>
    <property type="molecule type" value="Genomic_DNA"/>
</dbReference>